<dbReference type="SUPFAM" id="SSF51735">
    <property type="entry name" value="NAD(P)-binding Rossmann-fold domains"/>
    <property type="match status" value="1"/>
</dbReference>
<evidence type="ECO:0000256" key="9">
    <source>
        <dbReference type="ARBA" id="ARBA00052194"/>
    </source>
</evidence>
<dbReference type="InterPro" id="IPR020867">
    <property type="entry name" value="THF_DH/CycHdrlase_CS"/>
</dbReference>
<keyword evidence="3" id="KW-0554">One-carbon metabolism</keyword>
<proteinExistence type="inferred from homology"/>
<dbReference type="SUPFAM" id="SSF53223">
    <property type="entry name" value="Aminoacid dehydrogenase-like, N-terminal domain"/>
    <property type="match status" value="1"/>
</dbReference>
<dbReference type="Gene3D" id="3.40.50.10860">
    <property type="entry name" value="Leucine Dehydrogenase, chain A, domain 1"/>
    <property type="match status" value="1"/>
</dbReference>
<dbReference type="Pfam" id="PF02882">
    <property type="entry name" value="THF_DHG_CYH_C"/>
    <property type="match status" value="1"/>
</dbReference>
<dbReference type="PRINTS" id="PR00085">
    <property type="entry name" value="THFDHDRGNASE"/>
</dbReference>
<evidence type="ECO:0000256" key="11">
    <source>
        <dbReference type="ARBA" id="ARBA00061364"/>
    </source>
</evidence>
<evidence type="ECO:0000256" key="1">
    <source>
        <dbReference type="ARBA" id="ARBA00004777"/>
    </source>
</evidence>
<evidence type="ECO:0000313" key="15">
    <source>
        <dbReference type="Proteomes" id="UP000325081"/>
    </source>
</evidence>
<keyword evidence="8" id="KW-0511">Multifunctional enzyme</keyword>
<evidence type="ECO:0000256" key="6">
    <source>
        <dbReference type="ARBA" id="ARBA00023002"/>
    </source>
</evidence>
<evidence type="ECO:0000256" key="8">
    <source>
        <dbReference type="ARBA" id="ARBA00023268"/>
    </source>
</evidence>
<keyword evidence="4" id="KW-0378">Hydrolase</keyword>
<dbReference type="OrthoDB" id="5126881at2759"/>
<comment type="catalytic activity">
    <reaction evidence="9">
        <text>(6R)-5,10-methylene-5,6,7,8-tetrahydrofolate + NADP(+) = (6R)-5,10-methenyltetrahydrofolate + NADPH</text>
        <dbReference type="Rhea" id="RHEA:22812"/>
        <dbReference type="ChEBI" id="CHEBI:15636"/>
        <dbReference type="ChEBI" id="CHEBI:57455"/>
        <dbReference type="ChEBI" id="CHEBI:57783"/>
        <dbReference type="ChEBI" id="CHEBI:58349"/>
        <dbReference type="EC" id="1.5.1.5"/>
    </reaction>
</comment>
<comment type="caution">
    <text evidence="14">The sequence shown here is derived from an EMBL/GenBank/DDBJ whole genome shotgun (WGS) entry which is preliminary data.</text>
</comment>
<dbReference type="Gene3D" id="3.40.50.720">
    <property type="entry name" value="NAD(P)-binding Rossmann-like Domain"/>
    <property type="match status" value="1"/>
</dbReference>
<evidence type="ECO:0000256" key="5">
    <source>
        <dbReference type="ARBA" id="ARBA00022857"/>
    </source>
</evidence>
<protein>
    <submittedName>
        <fullName evidence="14">Bifunctional protein folD</fullName>
    </submittedName>
</protein>
<evidence type="ECO:0000259" key="12">
    <source>
        <dbReference type="Pfam" id="PF00763"/>
    </source>
</evidence>
<evidence type="ECO:0000256" key="7">
    <source>
        <dbReference type="ARBA" id="ARBA00023238"/>
    </source>
</evidence>
<dbReference type="PANTHER" id="PTHR48099:SF10">
    <property type="entry name" value="BIFUNCTIONAL PROTEIN FOLD 1, MITOCHONDRIAL"/>
    <property type="match status" value="1"/>
</dbReference>
<dbReference type="GO" id="GO:0004477">
    <property type="term" value="F:methenyltetrahydrofolate cyclohydrolase activity"/>
    <property type="evidence" value="ECO:0007669"/>
    <property type="project" value="TreeGrafter"/>
</dbReference>
<dbReference type="GO" id="GO:0035999">
    <property type="term" value="P:tetrahydrofolate interconversion"/>
    <property type="evidence" value="ECO:0007669"/>
    <property type="project" value="TreeGrafter"/>
</dbReference>
<comment type="similarity">
    <text evidence="11">Belongs to the tetrahydrofolate dehydrogenase/cyclohydrolase family.</text>
</comment>
<name>A0A5A7RDK2_STRAF</name>
<comment type="subunit">
    <text evidence="2">Homodimer.</text>
</comment>
<keyword evidence="5" id="KW-0521">NADP</keyword>
<comment type="function">
    <text evidence="10">Catalyzes the oxidation of 5,10-methylenetetrahydrofolate to 5,10-methenyltetrahydrofolate and then the hydrolysis of 5,10-methenyltetrahydrofolate to 10-formyltetrahydrofolate.</text>
</comment>
<dbReference type="GO" id="GO:0005829">
    <property type="term" value="C:cytosol"/>
    <property type="evidence" value="ECO:0007669"/>
    <property type="project" value="TreeGrafter"/>
</dbReference>
<comment type="pathway">
    <text evidence="1">One-carbon metabolism; tetrahydrofolate interconversion.</text>
</comment>
<dbReference type="EMBL" id="BKCP01012181">
    <property type="protein sequence ID" value="GER55689.1"/>
    <property type="molecule type" value="Genomic_DNA"/>
</dbReference>
<dbReference type="InterPro" id="IPR046346">
    <property type="entry name" value="Aminoacid_DH-like_N_sf"/>
</dbReference>
<keyword evidence="15" id="KW-1185">Reference proteome</keyword>
<dbReference type="PANTHER" id="PTHR48099">
    <property type="entry name" value="C-1-TETRAHYDROFOLATE SYNTHASE, CYTOPLASMIC-RELATED"/>
    <property type="match status" value="1"/>
</dbReference>
<accession>A0A5A7RDK2</accession>
<gene>
    <name evidence="14" type="ORF">STAS_33372</name>
</gene>
<reference evidence="15" key="1">
    <citation type="journal article" date="2019" name="Curr. Biol.">
        <title>Genome Sequence of Striga asiatica Provides Insight into the Evolution of Plant Parasitism.</title>
        <authorList>
            <person name="Yoshida S."/>
            <person name="Kim S."/>
            <person name="Wafula E.K."/>
            <person name="Tanskanen J."/>
            <person name="Kim Y.M."/>
            <person name="Honaas L."/>
            <person name="Yang Z."/>
            <person name="Spallek T."/>
            <person name="Conn C.E."/>
            <person name="Ichihashi Y."/>
            <person name="Cheong K."/>
            <person name="Cui S."/>
            <person name="Der J.P."/>
            <person name="Gundlach H."/>
            <person name="Jiao Y."/>
            <person name="Hori C."/>
            <person name="Ishida J.K."/>
            <person name="Kasahara H."/>
            <person name="Kiba T."/>
            <person name="Kim M.S."/>
            <person name="Koo N."/>
            <person name="Laohavisit A."/>
            <person name="Lee Y.H."/>
            <person name="Lumba S."/>
            <person name="McCourt P."/>
            <person name="Mortimer J.C."/>
            <person name="Mutuku J.M."/>
            <person name="Nomura T."/>
            <person name="Sasaki-Sekimoto Y."/>
            <person name="Seto Y."/>
            <person name="Wang Y."/>
            <person name="Wakatake T."/>
            <person name="Sakakibara H."/>
            <person name="Demura T."/>
            <person name="Yamaguchi S."/>
            <person name="Yoneyama K."/>
            <person name="Manabe R.I."/>
            <person name="Nelson D.C."/>
            <person name="Schulman A.H."/>
            <person name="Timko M.P."/>
            <person name="dePamphilis C.W."/>
            <person name="Choi D."/>
            <person name="Shirasu K."/>
        </authorList>
    </citation>
    <scope>NUCLEOTIDE SEQUENCE [LARGE SCALE GENOMIC DNA]</scope>
    <source>
        <strain evidence="15">cv. UVA1</strain>
    </source>
</reference>
<dbReference type="GO" id="GO:0004488">
    <property type="term" value="F:methylenetetrahydrofolate dehydrogenase (NADP+) activity"/>
    <property type="evidence" value="ECO:0007669"/>
    <property type="project" value="UniProtKB-EC"/>
</dbReference>
<sequence>MVPIRAALQTTSLIKTFLTPSTSRALSYIIKSPSLLSLDLADSWSSASQQSEHSSIGECQKDSTATIIDGKSIAEKIRSSIASEVRRMKELIGRVPGLAVILVGHRRDSLIYVHNKIIASEEVGIKYKMVSLPENCSEREVCNALCSFNEDPSIHGILVQLPLPHHMNEANILSGISLDKDVDGFHPLNIGNLAMQGMEPLFIPCTPKGCIELLLQSGIEIMGKNAVVIGRSNIVGLPTSLLLQANINWQLLTILGQRHHATVTVVHAYSKNLEKITREADILVTAAGVPNLVRGSWLKPDAVVVDVGTNPVENEKSEHGYRLVGDVCFKEAITKACAITPVPGGVGPMTVAMLLYNTLESAKRAFKFT</sequence>
<keyword evidence="7" id="KW-0601">Photorespiration</keyword>
<dbReference type="InterPro" id="IPR020630">
    <property type="entry name" value="THF_DH/CycHdrlase_cat_dom"/>
</dbReference>
<organism evidence="14 15">
    <name type="scientific">Striga asiatica</name>
    <name type="common">Asiatic witchweed</name>
    <name type="synonym">Buchnera asiatica</name>
    <dbReference type="NCBI Taxonomy" id="4170"/>
    <lineage>
        <taxon>Eukaryota</taxon>
        <taxon>Viridiplantae</taxon>
        <taxon>Streptophyta</taxon>
        <taxon>Embryophyta</taxon>
        <taxon>Tracheophyta</taxon>
        <taxon>Spermatophyta</taxon>
        <taxon>Magnoliopsida</taxon>
        <taxon>eudicotyledons</taxon>
        <taxon>Gunneridae</taxon>
        <taxon>Pentapetalae</taxon>
        <taxon>asterids</taxon>
        <taxon>lamiids</taxon>
        <taxon>Lamiales</taxon>
        <taxon>Orobanchaceae</taxon>
        <taxon>Buchnereae</taxon>
        <taxon>Striga</taxon>
    </lineage>
</organism>
<dbReference type="GO" id="GO:0009853">
    <property type="term" value="P:photorespiration"/>
    <property type="evidence" value="ECO:0007669"/>
    <property type="project" value="UniProtKB-KW"/>
</dbReference>
<evidence type="ECO:0000256" key="4">
    <source>
        <dbReference type="ARBA" id="ARBA00022801"/>
    </source>
</evidence>
<evidence type="ECO:0000313" key="14">
    <source>
        <dbReference type="EMBL" id="GER55689.1"/>
    </source>
</evidence>
<dbReference type="InterPro" id="IPR020631">
    <property type="entry name" value="THF_DH/CycHdrlase_NAD-bd_dom"/>
</dbReference>
<dbReference type="HAMAP" id="MF_01576">
    <property type="entry name" value="THF_DHG_CYH"/>
    <property type="match status" value="1"/>
</dbReference>
<dbReference type="FunFam" id="3.40.50.720:FF:000006">
    <property type="entry name" value="Bifunctional protein FolD"/>
    <property type="match status" value="1"/>
</dbReference>
<dbReference type="InterPro" id="IPR000672">
    <property type="entry name" value="THF_DH/CycHdrlase"/>
</dbReference>
<dbReference type="PROSITE" id="PS00767">
    <property type="entry name" value="THF_DHG_CYH_2"/>
    <property type="match status" value="1"/>
</dbReference>
<dbReference type="AlphaFoldDB" id="A0A5A7RDK2"/>
<evidence type="ECO:0000259" key="13">
    <source>
        <dbReference type="Pfam" id="PF02882"/>
    </source>
</evidence>
<dbReference type="Pfam" id="PF00763">
    <property type="entry name" value="THF_DHG_CYH"/>
    <property type="match status" value="1"/>
</dbReference>
<evidence type="ECO:0000256" key="2">
    <source>
        <dbReference type="ARBA" id="ARBA00011738"/>
    </source>
</evidence>
<feature type="domain" description="Tetrahydrofolate dehydrogenase/cyclohydrolase catalytic" evidence="12">
    <location>
        <begin position="68"/>
        <end position="183"/>
    </location>
</feature>
<dbReference type="InterPro" id="IPR036291">
    <property type="entry name" value="NAD(P)-bd_dom_sf"/>
</dbReference>
<dbReference type="FunFam" id="3.40.50.10860:FF:000005">
    <property type="entry name" value="C-1-tetrahydrofolate synthase, cytoplasmic, putative"/>
    <property type="match status" value="1"/>
</dbReference>
<feature type="domain" description="Tetrahydrofolate dehydrogenase/cyclohydrolase NAD(P)-binding" evidence="13">
    <location>
        <begin position="204"/>
        <end position="365"/>
    </location>
</feature>
<keyword evidence="6" id="KW-0560">Oxidoreductase</keyword>
<dbReference type="CDD" id="cd01080">
    <property type="entry name" value="NAD_bind_m-THF_DH_Cyclohyd"/>
    <property type="match status" value="1"/>
</dbReference>
<dbReference type="Proteomes" id="UP000325081">
    <property type="component" value="Unassembled WGS sequence"/>
</dbReference>
<evidence type="ECO:0000256" key="3">
    <source>
        <dbReference type="ARBA" id="ARBA00022563"/>
    </source>
</evidence>
<evidence type="ECO:0000256" key="10">
    <source>
        <dbReference type="ARBA" id="ARBA00058319"/>
    </source>
</evidence>